<dbReference type="Pfam" id="PF00593">
    <property type="entry name" value="TonB_dep_Rec_b-barrel"/>
    <property type="match status" value="1"/>
</dbReference>
<dbReference type="Gene3D" id="2.40.170.20">
    <property type="entry name" value="TonB-dependent receptor, beta-barrel domain"/>
    <property type="match status" value="1"/>
</dbReference>
<comment type="subcellular location">
    <subcellularLocation>
        <location evidence="1 10">Cell outer membrane</location>
        <topology evidence="1 10">Multi-pass membrane protein</topology>
    </subcellularLocation>
</comment>
<dbReference type="PANTHER" id="PTHR30069:SF29">
    <property type="entry name" value="HEMOGLOBIN AND HEMOGLOBIN-HAPTOGLOBIN-BINDING PROTEIN 1-RELATED"/>
    <property type="match status" value="1"/>
</dbReference>
<feature type="domain" description="TonB-dependent receptor-like beta-barrel" evidence="13">
    <location>
        <begin position="186"/>
        <end position="616"/>
    </location>
</feature>
<dbReference type="PANTHER" id="PTHR30069">
    <property type="entry name" value="TONB-DEPENDENT OUTER MEMBRANE RECEPTOR"/>
    <property type="match status" value="1"/>
</dbReference>
<evidence type="ECO:0000256" key="10">
    <source>
        <dbReference type="PROSITE-ProRule" id="PRU01360"/>
    </source>
</evidence>
<dbReference type="CDD" id="cd01347">
    <property type="entry name" value="ligand_gated_channel"/>
    <property type="match status" value="1"/>
</dbReference>
<evidence type="ECO:0000256" key="6">
    <source>
        <dbReference type="ARBA" id="ARBA00023077"/>
    </source>
</evidence>
<name>A0A840Z0C5_9SPHN</name>
<comment type="caution">
    <text evidence="15">The sequence shown here is derived from an EMBL/GenBank/DDBJ whole genome shotgun (WGS) entry which is preliminary data.</text>
</comment>
<dbReference type="InterPro" id="IPR000531">
    <property type="entry name" value="Beta-barrel_TonB"/>
</dbReference>
<keyword evidence="2 10" id="KW-0813">Transport</keyword>
<evidence type="ECO:0000259" key="13">
    <source>
        <dbReference type="Pfam" id="PF00593"/>
    </source>
</evidence>
<dbReference type="GO" id="GO:0044718">
    <property type="term" value="P:siderophore transmembrane transport"/>
    <property type="evidence" value="ECO:0007669"/>
    <property type="project" value="TreeGrafter"/>
</dbReference>
<feature type="signal peptide" evidence="12">
    <location>
        <begin position="1"/>
        <end position="19"/>
    </location>
</feature>
<protein>
    <submittedName>
        <fullName evidence="15">Vitamin B12 transporter</fullName>
    </submittedName>
</protein>
<dbReference type="EMBL" id="JACIJI010000004">
    <property type="protein sequence ID" value="MBB5719343.1"/>
    <property type="molecule type" value="Genomic_DNA"/>
</dbReference>
<comment type="similarity">
    <text evidence="10 11">Belongs to the TonB-dependent receptor family.</text>
</comment>
<evidence type="ECO:0000256" key="3">
    <source>
        <dbReference type="ARBA" id="ARBA00022452"/>
    </source>
</evidence>
<dbReference type="AlphaFoldDB" id="A0A840Z0C5"/>
<proteinExistence type="inferred from homology"/>
<dbReference type="InterPro" id="IPR037066">
    <property type="entry name" value="Plug_dom_sf"/>
</dbReference>
<feature type="chain" id="PRO_5032971313" evidence="12">
    <location>
        <begin position="20"/>
        <end position="642"/>
    </location>
</feature>
<evidence type="ECO:0000256" key="8">
    <source>
        <dbReference type="ARBA" id="ARBA00023170"/>
    </source>
</evidence>
<dbReference type="Gene3D" id="2.170.130.10">
    <property type="entry name" value="TonB-dependent receptor, plug domain"/>
    <property type="match status" value="1"/>
</dbReference>
<evidence type="ECO:0000259" key="14">
    <source>
        <dbReference type="Pfam" id="PF07715"/>
    </source>
</evidence>
<evidence type="ECO:0000256" key="1">
    <source>
        <dbReference type="ARBA" id="ARBA00004571"/>
    </source>
</evidence>
<keyword evidence="8" id="KW-0675">Receptor</keyword>
<dbReference type="Pfam" id="PF07715">
    <property type="entry name" value="Plug"/>
    <property type="match status" value="1"/>
</dbReference>
<dbReference type="GO" id="GO:0009279">
    <property type="term" value="C:cell outer membrane"/>
    <property type="evidence" value="ECO:0007669"/>
    <property type="project" value="UniProtKB-SubCell"/>
</dbReference>
<feature type="domain" description="TonB-dependent receptor plug" evidence="14">
    <location>
        <begin position="44"/>
        <end position="150"/>
    </location>
</feature>
<evidence type="ECO:0000256" key="4">
    <source>
        <dbReference type="ARBA" id="ARBA00022692"/>
    </source>
</evidence>
<keyword evidence="6 11" id="KW-0798">TonB box</keyword>
<dbReference type="InterPro" id="IPR036942">
    <property type="entry name" value="Beta-barrel_TonB_sf"/>
</dbReference>
<keyword evidence="9 10" id="KW-0998">Cell outer membrane</keyword>
<dbReference type="Proteomes" id="UP000554342">
    <property type="component" value="Unassembled WGS sequence"/>
</dbReference>
<evidence type="ECO:0000313" key="15">
    <source>
        <dbReference type="EMBL" id="MBB5719343.1"/>
    </source>
</evidence>
<keyword evidence="3 10" id="KW-1134">Transmembrane beta strand</keyword>
<evidence type="ECO:0000256" key="5">
    <source>
        <dbReference type="ARBA" id="ARBA00022729"/>
    </source>
</evidence>
<sequence>MLKTLVSISALTAAVPALAHTTPANDDAGEILVTASRSGDAQQVADIPASITVIDAAQLQERQTRIVSDVLRDVPGIAVNRTGGVGGFTQIRLRGTESNQTLVLIDGIEADDPFYGEYDFGTLLADPDMRIEVLRGQQSSLYGSDAIGGVVQIVTLTGAEAPGVTVRAEGGSQGTASVAARVAGVTGNLDYALSATGYRTDGYPTAVGGTRNVGSSLGGANAKLIWTPSDTLTLTAVGRYSYTDADTNNTDSDPTSPTFGYTIDTPGQYYTNQGFYGLVKAELSSLGGRWTNALSAQIADTDRRNFSDGALSSGDHGTRYKGSFVSSIRFGDDHIHHQLTAAVDAEREEFRNTVAGPYAFGGKRHVDNLGLVAQYQFNMDDALALGASVRHDLNSDFADDTTYRVQGGYRFATGTRIHAAWGTGVKEPGFYELYGYVDGRYIGNPGLKPEKSTGWEVGVDQQLAGGKGRIGATFFKSVLTDEIITSYLPPDYLATSVNADSRTHQKGVEVFAGVQPIDLLRIDLAYTWLDATDDAGQEAVRRPRNIGSINVTAFSPDKRFSGTLTVRYNGRMDDLAYTDPSYVPVRVSLQSYALLNFAVNYKLTDHLSLYGRVENLLGERYQEIFSTAGSPRAGYAGVRATF</sequence>
<accession>A0A840Z0C5</accession>
<dbReference type="InterPro" id="IPR012910">
    <property type="entry name" value="Plug_dom"/>
</dbReference>
<reference evidence="15 16" key="1">
    <citation type="submission" date="2020-08" db="EMBL/GenBank/DDBJ databases">
        <title>Genomic Encyclopedia of Type Strains, Phase IV (KMG-IV): sequencing the most valuable type-strain genomes for metagenomic binning, comparative biology and taxonomic classification.</title>
        <authorList>
            <person name="Goeker M."/>
        </authorList>
    </citation>
    <scope>NUCLEOTIDE SEQUENCE [LARGE SCALE GENOMIC DNA]</scope>
    <source>
        <strain evidence="15 16">DSM 27203</strain>
    </source>
</reference>
<dbReference type="InterPro" id="IPR039426">
    <property type="entry name" value="TonB-dep_rcpt-like"/>
</dbReference>
<organism evidence="15 16">
    <name type="scientific">Stakelama sediminis</name>
    <dbReference type="NCBI Taxonomy" id="463200"/>
    <lineage>
        <taxon>Bacteria</taxon>
        <taxon>Pseudomonadati</taxon>
        <taxon>Pseudomonadota</taxon>
        <taxon>Alphaproteobacteria</taxon>
        <taxon>Sphingomonadales</taxon>
        <taxon>Sphingomonadaceae</taxon>
        <taxon>Stakelama</taxon>
    </lineage>
</organism>
<keyword evidence="4 10" id="KW-0812">Transmembrane</keyword>
<keyword evidence="16" id="KW-1185">Reference proteome</keyword>
<evidence type="ECO:0000256" key="7">
    <source>
        <dbReference type="ARBA" id="ARBA00023136"/>
    </source>
</evidence>
<evidence type="ECO:0000313" key="16">
    <source>
        <dbReference type="Proteomes" id="UP000554342"/>
    </source>
</evidence>
<dbReference type="RefSeq" id="WP_246359850.1">
    <property type="nucleotide sequence ID" value="NZ_BAABIF010000001.1"/>
</dbReference>
<dbReference type="GO" id="GO:0015344">
    <property type="term" value="F:siderophore uptake transmembrane transporter activity"/>
    <property type="evidence" value="ECO:0007669"/>
    <property type="project" value="TreeGrafter"/>
</dbReference>
<evidence type="ECO:0000256" key="9">
    <source>
        <dbReference type="ARBA" id="ARBA00023237"/>
    </source>
</evidence>
<dbReference type="PROSITE" id="PS52016">
    <property type="entry name" value="TONB_DEPENDENT_REC_3"/>
    <property type="match status" value="1"/>
</dbReference>
<gene>
    <name evidence="15" type="ORF">FHR23_002284</name>
</gene>
<evidence type="ECO:0000256" key="12">
    <source>
        <dbReference type="SAM" id="SignalP"/>
    </source>
</evidence>
<keyword evidence="5 12" id="KW-0732">Signal</keyword>
<evidence type="ECO:0000256" key="2">
    <source>
        <dbReference type="ARBA" id="ARBA00022448"/>
    </source>
</evidence>
<evidence type="ECO:0000256" key="11">
    <source>
        <dbReference type="RuleBase" id="RU003357"/>
    </source>
</evidence>
<keyword evidence="7 10" id="KW-0472">Membrane</keyword>
<dbReference type="SUPFAM" id="SSF56935">
    <property type="entry name" value="Porins"/>
    <property type="match status" value="1"/>
</dbReference>